<sequence length="104" mass="12523">MIRWCQKLYLDFAAEKIEKKLRKRIERGKLNLFVYCITLAQNENNLFEIIRTDELLFHYYRKKDIYIIGLAVSRDSAVELVAEIIDEMYQSTGTFHPREYFSFS</sequence>
<dbReference type="STRING" id="37658.SAMN05661086_02453"/>
<name>A0A1I6KIS1_9FIRM</name>
<dbReference type="OrthoDB" id="2085859at2"/>
<dbReference type="Proteomes" id="UP000199659">
    <property type="component" value="Unassembled WGS sequence"/>
</dbReference>
<dbReference type="AlphaFoldDB" id="A0A1I6KIS1"/>
<reference evidence="1 2" key="1">
    <citation type="submission" date="2016-10" db="EMBL/GenBank/DDBJ databases">
        <authorList>
            <person name="de Groot N.N."/>
        </authorList>
    </citation>
    <scope>NUCLEOTIDE SEQUENCE [LARGE SCALE GENOMIC DNA]</scope>
    <source>
        <strain evidence="1 2">743A</strain>
    </source>
</reference>
<dbReference type="RefSeq" id="WP_092561185.1">
    <property type="nucleotide sequence ID" value="NZ_FOYZ01000009.1"/>
</dbReference>
<evidence type="ECO:0000313" key="1">
    <source>
        <dbReference type="EMBL" id="SFR91139.1"/>
    </source>
</evidence>
<organism evidence="1 2">
    <name type="scientific">Anaeromicropila populeti</name>
    <dbReference type="NCBI Taxonomy" id="37658"/>
    <lineage>
        <taxon>Bacteria</taxon>
        <taxon>Bacillati</taxon>
        <taxon>Bacillota</taxon>
        <taxon>Clostridia</taxon>
        <taxon>Lachnospirales</taxon>
        <taxon>Lachnospiraceae</taxon>
        <taxon>Anaeromicropila</taxon>
    </lineage>
</organism>
<proteinExistence type="predicted"/>
<accession>A0A1I6KIS1</accession>
<dbReference type="EMBL" id="FOYZ01000009">
    <property type="protein sequence ID" value="SFR91139.1"/>
    <property type="molecule type" value="Genomic_DNA"/>
</dbReference>
<keyword evidence="2" id="KW-1185">Reference proteome</keyword>
<gene>
    <name evidence="1" type="ORF">SAMN05661086_02453</name>
</gene>
<protein>
    <submittedName>
        <fullName evidence="1">Uncharacterized protein</fullName>
    </submittedName>
</protein>
<evidence type="ECO:0000313" key="2">
    <source>
        <dbReference type="Proteomes" id="UP000199659"/>
    </source>
</evidence>